<feature type="domain" description="VOC" evidence="1">
    <location>
        <begin position="5"/>
        <end position="128"/>
    </location>
</feature>
<dbReference type="PROSITE" id="PS51819">
    <property type="entry name" value="VOC"/>
    <property type="match status" value="1"/>
</dbReference>
<gene>
    <name evidence="2" type="ORF">SAMN05660874_01666</name>
</gene>
<dbReference type="PANTHER" id="PTHR36503:SF3">
    <property type="entry name" value="BLR0126 PROTEIN"/>
    <property type="match status" value="1"/>
</dbReference>
<dbReference type="PANTHER" id="PTHR36503">
    <property type="entry name" value="BLR2520 PROTEIN"/>
    <property type="match status" value="1"/>
</dbReference>
<evidence type="ECO:0000259" key="1">
    <source>
        <dbReference type="PROSITE" id="PS51819"/>
    </source>
</evidence>
<accession>A0A1I6QP70</accession>
<evidence type="ECO:0000313" key="3">
    <source>
        <dbReference type="Proteomes" id="UP000198852"/>
    </source>
</evidence>
<dbReference type="SUPFAM" id="SSF54593">
    <property type="entry name" value="Glyoxalase/Bleomycin resistance protein/Dihydroxybiphenyl dioxygenase"/>
    <property type="match status" value="1"/>
</dbReference>
<dbReference type="RefSeq" id="WP_093415086.1">
    <property type="nucleotide sequence ID" value="NZ_FOZX01000002.1"/>
</dbReference>
<dbReference type="InterPro" id="IPR037523">
    <property type="entry name" value="VOC_core"/>
</dbReference>
<evidence type="ECO:0000313" key="2">
    <source>
        <dbReference type="EMBL" id="SFS54271.1"/>
    </source>
</evidence>
<reference evidence="3" key="1">
    <citation type="submission" date="2016-10" db="EMBL/GenBank/DDBJ databases">
        <authorList>
            <person name="Varghese N."/>
            <person name="Submissions S."/>
        </authorList>
    </citation>
    <scope>NUCLEOTIDE SEQUENCE [LARGE SCALE GENOMIC DNA]</scope>
    <source>
        <strain evidence="3">DSM 44771</strain>
    </source>
</reference>
<dbReference type="Gene3D" id="3.10.180.10">
    <property type="entry name" value="2,3-Dihydroxybiphenyl 1,2-Dioxygenase, domain 1"/>
    <property type="match status" value="1"/>
</dbReference>
<dbReference type="AlphaFoldDB" id="A0A1I6QP70"/>
<organism evidence="2 3">
    <name type="scientific">Saccharopolyspora flava</name>
    <dbReference type="NCBI Taxonomy" id="95161"/>
    <lineage>
        <taxon>Bacteria</taxon>
        <taxon>Bacillati</taxon>
        <taxon>Actinomycetota</taxon>
        <taxon>Actinomycetes</taxon>
        <taxon>Pseudonocardiales</taxon>
        <taxon>Pseudonocardiaceae</taxon>
        <taxon>Saccharopolyspora</taxon>
    </lineage>
</organism>
<keyword evidence="3" id="KW-1185">Reference proteome</keyword>
<name>A0A1I6QP70_9PSEU</name>
<dbReference type="STRING" id="95161.SAMN05660874_01666"/>
<dbReference type="Proteomes" id="UP000198852">
    <property type="component" value="Unassembled WGS sequence"/>
</dbReference>
<dbReference type="OrthoDB" id="9798201at2"/>
<dbReference type="Pfam" id="PF00903">
    <property type="entry name" value="Glyoxalase"/>
    <property type="match status" value="1"/>
</dbReference>
<sequence>MAVVAAVQVNLVVADLERSREFYERLGVVFQARNRRGEGPAEAWVSTNAGITIVLHSTGFAAWWDESAPQPSPGGPQVDLELDSADVLDATVADLGAPVIKDPTDMPWGQRFAIVLDPDGHRIGLKAPSR</sequence>
<proteinExistence type="predicted"/>
<protein>
    <recommendedName>
        <fullName evidence="1">VOC domain-containing protein</fullName>
    </recommendedName>
</protein>
<dbReference type="EMBL" id="FOZX01000002">
    <property type="protein sequence ID" value="SFS54271.1"/>
    <property type="molecule type" value="Genomic_DNA"/>
</dbReference>
<dbReference type="InterPro" id="IPR004360">
    <property type="entry name" value="Glyas_Fos-R_dOase_dom"/>
</dbReference>
<dbReference type="InterPro" id="IPR029068">
    <property type="entry name" value="Glyas_Bleomycin-R_OHBP_Dase"/>
</dbReference>